<proteinExistence type="predicted"/>
<keyword evidence="3" id="KW-1185">Reference proteome</keyword>
<evidence type="ECO:0000313" key="2">
    <source>
        <dbReference type="EMBL" id="KAK3244773.1"/>
    </source>
</evidence>
<organism evidence="2 3">
    <name type="scientific">Cymbomonas tetramitiformis</name>
    <dbReference type="NCBI Taxonomy" id="36881"/>
    <lineage>
        <taxon>Eukaryota</taxon>
        <taxon>Viridiplantae</taxon>
        <taxon>Chlorophyta</taxon>
        <taxon>Pyramimonadophyceae</taxon>
        <taxon>Pyramimonadales</taxon>
        <taxon>Pyramimonadaceae</taxon>
        <taxon>Cymbomonas</taxon>
    </lineage>
</organism>
<reference evidence="2 3" key="1">
    <citation type="journal article" date="2015" name="Genome Biol. Evol.">
        <title>Comparative Genomics of a Bacterivorous Green Alga Reveals Evolutionary Causalities and Consequences of Phago-Mixotrophic Mode of Nutrition.</title>
        <authorList>
            <person name="Burns J.A."/>
            <person name="Paasch A."/>
            <person name="Narechania A."/>
            <person name="Kim E."/>
        </authorList>
    </citation>
    <scope>NUCLEOTIDE SEQUENCE [LARGE SCALE GENOMIC DNA]</scope>
    <source>
        <strain evidence="2 3">PLY_AMNH</strain>
    </source>
</reference>
<gene>
    <name evidence="2" type="ORF">CYMTET_45631</name>
</gene>
<name>A0AAE0BZ06_9CHLO</name>
<dbReference type="Proteomes" id="UP001190700">
    <property type="component" value="Unassembled WGS sequence"/>
</dbReference>
<sequence length="148" mass="16907">MENSEAHTESVVGTDTQSQIPPPSQVTPETPSADEEDDMFAKKDPAPKRKRNVAPKNPPTVKKPKVVKQKPAITNPKQQPPMSALEVEFLIEARLKCQNQFEGTISKNEDIWKLIAVEHNTKFELARRFSSLRERYSVETELYRACWM</sequence>
<comment type="caution">
    <text evidence="2">The sequence shown here is derived from an EMBL/GenBank/DDBJ whole genome shotgun (WGS) entry which is preliminary data.</text>
</comment>
<dbReference type="AlphaFoldDB" id="A0AAE0BZ06"/>
<protein>
    <submittedName>
        <fullName evidence="2">Uncharacterized protein</fullName>
    </submittedName>
</protein>
<accession>A0AAE0BZ06</accession>
<evidence type="ECO:0000313" key="3">
    <source>
        <dbReference type="Proteomes" id="UP001190700"/>
    </source>
</evidence>
<dbReference type="EMBL" id="LGRX02031431">
    <property type="protein sequence ID" value="KAK3244773.1"/>
    <property type="molecule type" value="Genomic_DNA"/>
</dbReference>
<feature type="region of interest" description="Disordered" evidence="1">
    <location>
        <begin position="1"/>
        <end position="80"/>
    </location>
</feature>
<evidence type="ECO:0000256" key="1">
    <source>
        <dbReference type="SAM" id="MobiDB-lite"/>
    </source>
</evidence>